<keyword evidence="3" id="KW-1185">Reference proteome</keyword>
<dbReference type="EMBL" id="KN832629">
    <property type="protein sequence ID" value="KII82818.1"/>
    <property type="molecule type" value="Genomic_DNA"/>
</dbReference>
<evidence type="ECO:0000313" key="3">
    <source>
        <dbReference type="Proteomes" id="UP000053263"/>
    </source>
</evidence>
<gene>
    <name evidence="2" type="ORF">PLICRDRAFT_180998</name>
</gene>
<dbReference type="HOGENOM" id="CLU_1360927_0_0_1"/>
<protein>
    <submittedName>
        <fullName evidence="2">Uncharacterized protein</fullName>
    </submittedName>
</protein>
<proteinExistence type="predicted"/>
<feature type="compositionally biased region" description="Basic and acidic residues" evidence="1">
    <location>
        <begin position="11"/>
        <end position="22"/>
    </location>
</feature>
<evidence type="ECO:0000256" key="1">
    <source>
        <dbReference type="SAM" id="MobiDB-lite"/>
    </source>
</evidence>
<reference evidence="2 3" key="1">
    <citation type="submission" date="2014-06" db="EMBL/GenBank/DDBJ databases">
        <title>Evolutionary Origins and Diversification of the Mycorrhizal Mutualists.</title>
        <authorList>
            <consortium name="DOE Joint Genome Institute"/>
            <consortium name="Mycorrhizal Genomics Consortium"/>
            <person name="Kohler A."/>
            <person name="Kuo A."/>
            <person name="Nagy L.G."/>
            <person name="Floudas D."/>
            <person name="Copeland A."/>
            <person name="Barry K.W."/>
            <person name="Cichocki N."/>
            <person name="Veneault-Fourrey C."/>
            <person name="LaButti K."/>
            <person name="Lindquist E.A."/>
            <person name="Lipzen A."/>
            <person name="Lundell T."/>
            <person name="Morin E."/>
            <person name="Murat C."/>
            <person name="Riley R."/>
            <person name="Ohm R."/>
            <person name="Sun H."/>
            <person name="Tunlid A."/>
            <person name="Henrissat B."/>
            <person name="Grigoriev I.V."/>
            <person name="Hibbett D.S."/>
            <person name="Martin F."/>
        </authorList>
    </citation>
    <scope>NUCLEOTIDE SEQUENCE [LARGE SCALE GENOMIC DNA]</scope>
    <source>
        <strain evidence="2 3">FD-325 SS-3</strain>
    </source>
</reference>
<feature type="region of interest" description="Disordered" evidence="1">
    <location>
        <begin position="128"/>
        <end position="147"/>
    </location>
</feature>
<evidence type="ECO:0000313" key="2">
    <source>
        <dbReference type="EMBL" id="KII82818.1"/>
    </source>
</evidence>
<feature type="region of interest" description="Disordered" evidence="1">
    <location>
        <begin position="1"/>
        <end position="63"/>
    </location>
</feature>
<name>A0A0C9T406_PLICR</name>
<feature type="compositionally biased region" description="Low complexity" evidence="1">
    <location>
        <begin position="32"/>
        <end position="57"/>
    </location>
</feature>
<organism evidence="2 3">
    <name type="scientific">Plicaturopsis crispa FD-325 SS-3</name>
    <dbReference type="NCBI Taxonomy" id="944288"/>
    <lineage>
        <taxon>Eukaryota</taxon>
        <taxon>Fungi</taxon>
        <taxon>Dikarya</taxon>
        <taxon>Basidiomycota</taxon>
        <taxon>Agaricomycotina</taxon>
        <taxon>Agaricomycetes</taxon>
        <taxon>Agaricomycetidae</taxon>
        <taxon>Amylocorticiales</taxon>
        <taxon>Amylocorticiaceae</taxon>
        <taxon>Plicatura</taxon>
        <taxon>Plicaturopsis crispa</taxon>
    </lineage>
</organism>
<sequence length="201" mass="21854">MPATAGNENISHGEMRGSDDSPARGVSRLRAPDSAPIDPSPSSRQSAAARKAAAPKRTSNDVGEFNAIGAGAAARVVESVNDDVERARGRERVMGAAIDDHGRGSTNPRRAEARRRGIEIVANAHPFKGMDNRASTNDDRRDRRDARTARYASRNEWDDSLANDERTTLVLVFIRMIANDHCRCAKARAPGPIVMIIEDEQ</sequence>
<dbReference type="AlphaFoldDB" id="A0A0C9T406"/>
<dbReference type="Proteomes" id="UP000053263">
    <property type="component" value="Unassembled WGS sequence"/>
</dbReference>
<accession>A0A0C9T406</accession>
<feature type="compositionally biased region" description="Polar residues" evidence="1">
    <location>
        <begin position="1"/>
        <end position="10"/>
    </location>
</feature>